<dbReference type="Pfam" id="PF24566">
    <property type="entry name" value="HEAT_Ints3_C"/>
    <property type="match status" value="1"/>
</dbReference>
<dbReference type="Proteomes" id="UP001162162">
    <property type="component" value="Unassembled WGS sequence"/>
</dbReference>
<dbReference type="PANTHER" id="PTHR13587:SF7">
    <property type="entry name" value="INTEGRATOR COMPLEX SUBUNIT 3"/>
    <property type="match status" value="1"/>
</dbReference>
<dbReference type="InterPro" id="IPR045334">
    <property type="entry name" value="INTS3"/>
</dbReference>
<reference evidence="2" key="1">
    <citation type="journal article" date="2023" name="Insect Mol. Biol.">
        <title>Genome sequencing provides insights into the evolution of gene families encoding plant cell wall-degrading enzymes in longhorned beetles.</title>
        <authorList>
            <person name="Shin N.R."/>
            <person name="Okamura Y."/>
            <person name="Kirsch R."/>
            <person name="Pauchet Y."/>
        </authorList>
    </citation>
    <scope>NUCLEOTIDE SEQUENCE</scope>
    <source>
        <strain evidence="2">AMC_N1</strain>
    </source>
</reference>
<keyword evidence="3" id="KW-1185">Reference proteome</keyword>
<evidence type="ECO:0000313" key="2">
    <source>
        <dbReference type="EMBL" id="KAJ8960547.1"/>
    </source>
</evidence>
<feature type="domain" description="Ints3-like C-terminal" evidence="1">
    <location>
        <begin position="8"/>
        <end position="281"/>
    </location>
</feature>
<evidence type="ECO:0000313" key="3">
    <source>
        <dbReference type="Proteomes" id="UP001162162"/>
    </source>
</evidence>
<proteinExistence type="predicted"/>
<accession>A0AAV8ZAG1</accession>
<dbReference type="GO" id="GO:0005737">
    <property type="term" value="C:cytoplasm"/>
    <property type="evidence" value="ECO:0007669"/>
    <property type="project" value="TreeGrafter"/>
</dbReference>
<evidence type="ECO:0000259" key="1">
    <source>
        <dbReference type="Pfam" id="PF24566"/>
    </source>
</evidence>
<protein>
    <recommendedName>
        <fullName evidence="1">Ints3-like C-terminal domain-containing protein</fullName>
    </recommendedName>
</protein>
<dbReference type="EMBL" id="JAPWTK010000008">
    <property type="protein sequence ID" value="KAJ8960547.1"/>
    <property type="molecule type" value="Genomic_DNA"/>
</dbReference>
<name>A0AAV8ZAG1_9CUCU</name>
<comment type="caution">
    <text evidence="2">The sequence shown here is derived from an EMBL/GenBank/DDBJ whole genome shotgun (WGS) entry which is preliminary data.</text>
</comment>
<dbReference type="AlphaFoldDB" id="A0AAV8ZAG1"/>
<sequence>MSGASSCPRSRRRETLLESVRSPLFVVLKALYGLGKQDEAGKEPLYRLVAELYRDLPSLGYLILYFLKVQIRTENKREDHTKASALKIGVYKDFCQSIEKKIDICIFDDLYACHVSDTKLMMWIVPDLYRDFKQQTLNNAQILRVIISAIDSRQLQTLVGKVLQGHLVMFKPESLQPLLKTSLSWESIEQFFLWQLVNAHDISIDTVLPLVTELDYERHSEALTAVTLMLKQEKPNADYVKYLFSRDICDNGDLFVFTIIKYWCDEYIDKVAELISSLLSTR</sequence>
<dbReference type="InterPro" id="IPR056518">
    <property type="entry name" value="HEAT_Ints3_C"/>
</dbReference>
<gene>
    <name evidence="2" type="ORF">NQ318_013835</name>
</gene>
<dbReference type="PANTHER" id="PTHR13587">
    <property type="entry name" value="INTEGRATOR COMPLEX SUBUNIT 3"/>
    <property type="match status" value="1"/>
</dbReference>
<organism evidence="2 3">
    <name type="scientific">Aromia moschata</name>
    <dbReference type="NCBI Taxonomy" id="1265417"/>
    <lineage>
        <taxon>Eukaryota</taxon>
        <taxon>Metazoa</taxon>
        <taxon>Ecdysozoa</taxon>
        <taxon>Arthropoda</taxon>
        <taxon>Hexapoda</taxon>
        <taxon>Insecta</taxon>
        <taxon>Pterygota</taxon>
        <taxon>Neoptera</taxon>
        <taxon>Endopterygota</taxon>
        <taxon>Coleoptera</taxon>
        <taxon>Polyphaga</taxon>
        <taxon>Cucujiformia</taxon>
        <taxon>Chrysomeloidea</taxon>
        <taxon>Cerambycidae</taxon>
        <taxon>Cerambycinae</taxon>
        <taxon>Callichromatini</taxon>
        <taxon>Aromia</taxon>
    </lineage>
</organism>